<accession>A0A914RUL6</accession>
<dbReference type="WBParaSite" id="PEQ_0001001801-mRNA-1">
    <property type="protein sequence ID" value="PEQ_0001001801-mRNA-1"/>
    <property type="gene ID" value="PEQ_0001001801"/>
</dbReference>
<name>A0A914RUL6_PAREQ</name>
<dbReference type="AlphaFoldDB" id="A0A914RUL6"/>
<organism evidence="1 2">
    <name type="scientific">Parascaris equorum</name>
    <name type="common">Equine roundworm</name>
    <dbReference type="NCBI Taxonomy" id="6256"/>
    <lineage>
        <taxon>Eukaryota</taxon>
        <taxon>Metazoa</taxon>
        <taxon>Ecdysozoa</taxon>
        <taxon>Nematoda</taxon>
        <taxon>Chromadorea</taxon>
        <taxon>Rhabditida</taxon>
        <taxon>Spirurina</taxon>
        <taxon>Ascaridomorpha</taxon>
        <taxon>Ascaridoidea</taxon>
        <taxon>Ascarididae</taxon>
        <taxon>Parascaris</taxon>
    </lineage>
</organism>
<keyword evidence="1" id="KW-1185">Reference proteome</keyword>
<proteinExistence type="predicted"/>
<sequence>MLPPNELTSDWMQASRLAERLTLGDLVEIKRVGVAEIHLYAIDHQDILTVVPDRVRLKRVCCLSFNEMHIQDAVKLYRCHLSSDKTAAVINVEIPGVCEHRNIKMGSCARTVIIALEYAPPVFSSIRVLKGDRSIFAPSDLIFYKCHAFHVQRPEDCKSSFVPSYVIVDYNNSLLRAYVAHLSTEDSDFFVNVSGSMNPSGSFAAVKTKTARGSQAQVCFASC</sequence>
<evidence type="ECO:0000313" key="1">
    <source>
        <dbReference type="Proteomes" id="UP000887564"/>
    </source>
</evidence>
<evidence type="ECO:0000313" key="2">
    <source>
        <dbReference type="WBParaSite" id="PEQ_0001001801-mRNA-1"/>
    </source>
</evidence>
<protein>
    <submittedName>
        <fullName evidence="2">Uncharacterized protein</fullName>
    </submittedName>
</protein>
<reference evidence="2" key="1">
    <citation type="submission" date="2022-11" db="UniProtKB">
        <authorList>
            <consortium name="WormBaseParasite"/>
        </authorList>
    </citation>
    <scope>IDENTIFICATION</scope>
</reference>
<dbReference type="Proteomes" id="UP000887564">
    <property type="component" value="Unplaced"/>
</dbReference>